<proteinExistence type="predicted"/>
<accession>A0A6G0WZP7</accession>
<dbReference type="AlphaFoldDB" id="A0A6G0WZP7"/>
<dbReference type="Proteomes" id="UP000481153">
    <property type="component" value="Unassembled WGS sequence"/>
</dbReference>
<keyword evidence="3" id="KW-1185">Reference proteome</keyword>
<organism evidence="2 3">
    <name type="scientific">Aphanomyces euteiches</name>
    <dbReference type="NCBI Taxonomy" id="100861"/>
    <lineage>
        <taxon>Eukaryota</taxon>
        <taxon>Sar</taxon>
        <taxon>Stramenopiles</taxon>
        <taxon>Oomycota</taxon>
        <taxon>Saprolegniomycetes</taxon>
        <taxon>Saprolegniales</taxon>
        <taxon>Verrucalvaceae</taxon>
        <taxon>Aphanomyces</taxon>
    </lineage>
</organism>
<evidence type="ECO:0000313" key="3">
    <source>
        <dbReference type="Proteomes" id="UP000481153"/>
    </source>
</evidence>
<sequence length="107" mass="11939">MHGSYSKHGGMVTAPENEIPNQDGHLKFVYHKDGANTRCFRFAKTDEVAENPVGTFVLPTVASWYSMKGDGLDNANLRNKLNTYDYGLASLPTKDRAFLSNLNKFKP</sequence>
<name>A0A6G0WZP7_9STRA</name>
<comment type="caution">
    <text evidence="2">The sequence shown here is derived from an EMBL/GenBank/DDBJ whole genome shotgun (WGS) entry which is preliminary data.</text>
</comment>
<dbReference type="InterPro" id="IPR008701">
    <property type="entry name" value="NPP1"/>
</dbReference>
<reference evidence="2 3" key="1">
    <citation type="submission" date="2019-07" db="EMBL/GenBank/DDBJ databases">
        <title>Genomics analysis of Aphanomyces spp. identifies a new class of oomycete effector associated with host adaptation.</title>
        <authorList>
            <person name="Gaulin E."/>
        </authorList>
    </citation>
    <scope>NUCLEOTIDE SEQUENCE [LARGE SCALE GENOMIC DNA]</scope>
    <source>
        <strain evidence="2 3">ATCC 201684</strain>
    </source>
</reference>
<dbReference type="Pfam" id="PF05630">
    <property type="entry name" value="NPP1"/>
    <property type="match status" value="1"/>
</dbReference>
<gene>
    <name evidence="2" type="ORF">Ae201684_009897</name>
</gene>
<dbReference type="VEuPathDB" id="FungiDB:AeMF1_011813"/>
<dbReference type="EMBL" id="VJMJ01000126">
    <property type="protein sequence ID" value="KAF0733075.1"/>
    <property type="molecule type" value="Genomic_DNA"/>
</dbReference>
<evidence type="ECO:0000313" key="2">
    <source>
        <dbReference type="EMBL" id="KAF0733075.1"/>
    </source>
</evidence>
<evidence type="ECO:0000256" key="1">
    <source>
        <dbReference type="SAM" id="MobiDB-lite"/>
    </source>
</evidence>
<protein>
    <submittedName>
        <fullName evidence="2">Uncharacterized protein</fullName>
    </submittedName>
</protein>
<feature type="region of interest" description="Disordered" evidence="1">
    <location>
        <begin position="1"/>
        <end position="20"/>
    </location>
</feature>